<name>A0ABV6HRM0_9SPHI</name>
<dbReference type="InterPro" id="IPR036761">
    <property type="entry name" value="TTHA0802/YceI-like_sf"/>
</dbReference>
<dbReference type="Pfam" id="PF04264">
    <property type="entry name" value="YceI"/>
    <property type="match status" value="1"/>
</dbReference>
<dbReference type="SUPFAM" id="SSF101874">
    <property type="entry name" value="YceI-like"/>
    <property type="match status" value="1"/>
</dbReference>
<comment type="caution">
    <text evidence="2">The sequence shown here is derived from an EMBL/GenBank/DDBJ whole genome shotgun (WGS) entry which is preliminary data.</text>
</comment>
<evidence type="ECO:0000313" key="3">
    <source>
        <dbReference type="Proteomes" id="UP001589774"/>
    </source>
</evidence>
<keyword evidence="3" id="KW-1185">Reference proteome</keyword>
<dbReference type="Gene3D" id="2.40.128.110">
    <property type="entry name" value="Lipid/polyisoprenoid-binding, YceI-like"/>
    <property type="match status" value="1"/>
</dbReference>
<protein>
    <submittedName>
        <fullName evidence="2">YceI family protein</fullName>
    </submittedName>
</protein>
<accession>A0ABV6HRM0</accession>
<gene>
    <name evidence="2" type="ORF">ACFFI0_23525</name>
</gene>
<dbReference type="PANTHER" id="PTHR34406">
    <property type="entry name" value="PROTEIN YCEI"/>
    <property type="match status" value="1"/>
</dbReference>
<proteinExistence type="predicted"/>
<reference evidence="2 3" key="1">
    <citation type="submission" date="2024-09" db="EMBL/GenBank/DDBJ databases">
        <authorList>
            <person name="Sun Q."/>
            <person name="Mori K."/>
        </authorList>
    </citation>
    <scope>NUCLEOTIDE SEQUENCE [LARGE SCALE GENOMIC DNA]</scope>
    <source>
        <strain evidence="2 3">CCM 7765</strain>
    </source>
</reference>
<dbReference type="PANTHER" id="PTHR34406:SF1">
    <property type="entry name" value="PROTEIN YCEI"/>
    <property type="match status" value="1"/>
</dbReference>
<sequence length="176" mass="19649">MTSIWKVDPAHSEVQFKVKHLVISTVAGNFNKFDGQIEATSEDFSDATIRFIIDADSIDTNMKDRDEHLRSADFFDTANYPELTFQSSSFEKKGGHEYLLRGDLTIKGHTQAVQFEVEFGGTAKDSYGNQKAGFEATAKISRQVFGLKWNDLTEAGSVVVGDEVKIVLNLQFIKQS</sequence>
<feature type="domain" description="Lipid/polyisoprenoid-binding YceI-like" evidence="1">
    <location>
        <begin position="4"/>
        <end position="173"/>
    </location>
</feature>
<organism evidence="2 3">
    <name type="scientific">Olivibacter oleidegradans</name>
    <dbReference type="NCBI Taxonomy" id="760123"/>
    <lineage>
        <taxon>Bacteria</taxon>
        <taxon>Pseudomonadati</taxon>
        <taxon>Bacteroidota</taxon>
        <taxon>Sphingobacteriia</taxon>
        <taxon>Sphingobacteriales</taxon>
        <taxon>Sphingobacteriaceae</taxon>
        <taxon>Olivibacter</taxon>
    </lineage>
</organism>
<dbReference type="Proteomes" id="UP001589774">
    <property type="component" value="Unassembled WGS sequence"/>
</dbReference>
<dbReference type="RefSeq" id="WP_130858229.1">
    <property type="nucleotide sequence ID" value="NZ_JBHLWO010000005.1"/>
</dbReference>
<dbReference type="InterPro" id="IPR007372">
    <property type="entry name" value="Lipid/polyisoprenoid-bd_YceI"/>
</dbReference>
<evidence type="ECO:0000313" key="2">
    <source>
        <dbReference type="EMBL" id="MFC0321307.1"/>
    </source>
</evidence>
<dbReference type="SMART" id="SM00867">
    <property type="entry name" value="YceI"/>
    <property type="match status" value="1"/>
</dbReference>
<evidence type="ECO:0000259" key="1">
    <source>
        <dbReference type="SMART" id="SM00867"/>
    </source>
</evidence>
<dbReference type="EMBL" id="JBHLWO010000005">
    <property type="protein sequence ID" value="MFC0321307.1"/>
    <property type="molecule type" value="Genomic_DNA"/>
</dbReference>